<name>A0ABV5G295_9MICC</name>
<organism evidence="1 2">
    <name type="scientific">Citricoccus parietis</name>
    <dbReference type="NCBI Taxonomy" id="592307"/>
    <lineage>
        <taxon>Bacteria</taxon>
        <taxon>Bacillati</taxon>
        <taxon>Actinomycetota</taxon>
        <taxon>Actinomycetes</taxon>
        <taxon>Micrococcales</taxon>
        <taxon>Micrococcaceae</taxon>
        <taxon>Citricoccus</taxon>
    </lineage>
</organism>
<accession>A0ABV5G295</accession>
<dbReference type="Proteomes" id="UP001589575">
    <property type="component" value="Unassembled WGS sequence"/>
</dbReference>
<sequence length="40" mass="4492">MTSPISGFTARASIAMKSPYNFLRPRKNDYCGRVVAVRET</sequence>
<proteinExistence type="predicted"/>
<reference evidence="1 2" key="1">
    <citation type="submission" date="2024-09" db="EMBL/GenBank/DDBJ databases">
        <authorList>
            <person name="Sun Q."/>
            <person name="Mori K."/>
        </authorList>
    </citation>
    <scope>NUCLEOTIDE SEQUENCE [LARGE SCALE GENOMIC DNA]</scope>
    <source>
        <strain evidence="1 2">CCM 7609</strain>
    </source>
</reference>
<protein>
    <submittedName>
        <fullName evidence="1">Uncharacterized protein</fullName>
    </submittedName>
</protein>
<comment type="caution">
    <text evidence="1">The sequence shown here is derived from an EMBL/GenBank/DDBJ whole genome shotgun (WGS) entry which is preliminary data.</text>
</comment>
<gene>
    <name evidence="1" type="ORF">ACFFX0_18350</name>
</gene>
<evidence type="ECO:0000313" key="1">
    <source>
        <dbReference type="EMBL" id="MFB9073058.1"/>
    </source>
</evidence>
<evidence type="ECO:0000313" key="2">
    <source>
        <dbReference type="Proteomes" id="UP001589575"/>
    </source>
</evidence>
<keyword evidence="2" id="KW-1185">Reference proteome</keyword>
<dbReference type="EMBL" id="JBHMFI010000001">
    <property type="protein sequence ID" value="MFB9073058.1"/>
    <property type="molecule type" value="Genomic_DNA"/>
</dbReference>